<gene>
    <name evidence="2" type="ORF">DFE_0679</name>
</gene>
<evidence type="ECO:0000313" key="2">
    <source>
        <dbReference type="EMBL" id="BBD07405.1"/>
    </source>
</evidence>
<dbReference type="KEGG" id="dfl:DFE_0679"/>
<dbReference type="Pfam" id="PF01636">
    <property type="entry name" value="APH"/>
    <property type="match status" value="1"/>
</dbReference>
<keyword evidence="2" id="KW-0808">Transferase</keyword>
<dbReference type="EMBL" id="AP017378">
    <property type="protein sequence ID" value="BBD07405.1"/>
    <property type="molecule type" value="Genomic_DNA"/>
</dbReference>
<name>A0A2Z6AW39_9BACT</name>
<dbReference type="Proteomes" id="UP000269883">
    <property type="component" value="Chromosome"/>
</dbReference>
<feature type="domain" description="Aminoglycoside phosphotransferase" evidence="1">
    <location>
        <begin position="44"/>
        <end position="255"/>
    </location>
</feature>
<organism evidence="2 3">
    <name type="scientific">Desulfovibrio ferrophilus</name>
    <dbReference type="NCBI Taxonomy" id="241368"/>
    <lineage>
        <taxon>Bacteria</taxon>
        <taxon>Pseudomonadati</taxon>
        <taxon>Thermodesulfobacteriota</taxon>
        <taxon>Desulfovibrionia</taxon>
        <taxon>Desulfovibrionales</taxon>
        <taxon>Desulfovibrionaceae</taxon>
        <taxon>Desulfovibrio</taxon>
    </lineage>
</organism>
<dbReference type="AlphaFoldDB" id="A0A2Z6AW39"/>
<dbReference type="Gene3D" id="3.90.1200.10">
    <property type="match status" value="1"/>
</dbReference>
<reference evidence="2 3" key="1">
    <citation type="journal article" date="2018" name="Sci. Adv.">
        <title>Multi-heme cytochromes provide a pathway for survival in energy-limited environments.</title>
        <authorList>
            <person name="Deng X."/>
            <person name="Dohmae N."/>
            <person name="Nealson K.H."/>
            <person name="Hashimoto K."/>
            <person name="Okamoto A."/>
        </authorList>
    </citation>
    <scope>NUCLEOTIDE SEQUENCE [LARGE SCALE GENOMIC DNA]</scope>
    <source>
        <strain evidence="2 3">IS5</strain>
    </source>
</reference>
<protein>
    <submittedName>
        <fullName evidence="2">Aminoglycoside phosphotransferase</fullName>
    </submittedName>
</protein>
<evidence type="ECO:0000259" key="1">
    <source>
        <dbReference type="Pfam" id="PF01636"/>
    </source>
</evidence>
<keyword evidence="3" id="KW-1185">Reference proteome</keyword>
<dbReference type="SUPFAM" id="SSF56112">
    <property type="entry name" value="Protein kinase-like (PK-like)"/>
    <property type="match status" value="1"/>
</dbReference>
<dbReference type="InterPro" id="IPR002575">
    <property type="entry name" value="Aminoglycoside_PTrfase"/>
</dbReference>
<dbReference type="GO" id="GO:0016740">
    <property type="term" value="F:transferase activity"/>
    <property type="evidence" value="ECO:0007669"/>
    <property type="project" value="UniProtKB-KW"/>
</dbReference>
<dbReference type="InterPro" id="IPR011009">
    <property type="entry name" value="Kinase-like_dom_sf"/>
</dbReference>
<proteinExistence type="predicted"/>
<sequence>MRHDQIPENIAVETSEEFGLSRILVRHDIAIPGSPERCVARVVVADDSAGLWVLERLFPKQADRRESVARAMAKLQAGGLGTVPAYRPSRQGSHVLRKGGWDWQIGPYVPGDRLPQPEYIQHDERGRSLASFITGLQRLGPEASAGLDAVFSLPEYMDDLLVTISKNRPELLTVVQPVREALSELDEAWDELPRSLAHGDFHPLNVIWKGQLVRSVIDWEFCGLRPELYDAANMLGCTGSEDPKFLASGLARAFLVELRQSGVLTTANGRWLFPLFLGLRFAWLSEWLRRSDDQMIEMEMAYMRLLLNNRSDLERIWLS</sequence>
<evidence type="ECO:0000313" key="3">
    <source>
        <dbReference type="Proteomes" id="UP000269883"/>
    </source>
</evidence>
<accession>A0A2Z6AW39</accession>
<dbReference type="RefSeq" id="WP_172961622.1">
    <property type="nucleotide sequence ID" value="NZ_AP017378.1"/>
</dbReference>